<evidence type="ECO:0000313" key="7">
    <source>
        <dbReference type="Proteomes" id="UP000448235"/>
    </source>
</evidence>
<evidence type="ECO:0000259" key="5">
    <source>
        <dbReference type="PROSITE" id="PS50931"/>
    </source>
</evidence>
<gene>
    <name evidence="6" type="ORF">GRB80_08765</name>
</gene>
<dbReference type="Gene3D" id="1.10.10.10">
    <property type="entry name" value="Winged helix-like DNA-binding domain superfamily/Winged helix DNA-binding domain"/>
    <property type="match status" value="1"/>
</dbReference>
<comment type="similarity">
    <text evidence="1">Belongs to the LysR transcriptional regulatory family.</text>
</comment>
<keyword evidence="4" id="KW-0804">Transcription</keyword>
<keyword evidence="2" id="KW-0805">Transcription regulation</keyword>
<dbReference type="RefSeq" id="WP_161423296.1">
    <property type="nucleotide sequence ID" value="NZ_JARWMY010000004.1"/>
</dbReference>
<dbReference type="Proteomes" id="UP000448235">
    <property type="component" value="Unassembled WGS sequence"/>
</dbReference>
<reference evidence="6 7" key="1">
    <citation type="submission" date="2019-12" db="EMBL/GenBank/DDBJ databases">
        <title>Draft genome sequencing of Halomonas icarensis D1-1.</title>
        <authorList>
            <person name="Pandiyan K."/>
            <person name="Kushwaha P."/>
            <person name="Gowdham M."/>
            <person name="Chakdar H."/>
            <person name="Singh A."/>
            <person name="Kumar M."/>
            <person name="Saxena A.K."/>
        </authorList>
    </citation>
    <scope>NUCLEOTIDE SEQUENCE [LARGE SCALE GENOMIC DNA]</scope>
    <source>
        <strain evidence="6 7">D1-1</strain>
    </source>
</reference>
<dbReference type="InterPro" id="IPR058163">
    <property type="entry name" value="LysR-type_TF_proteobact-type"/>
</dbReference>
<dbReference type="EMBL" id="WUTS01000001">
    <property type="protein sequence ID" value="NAW12937.1"/>
    <property type="molecule type" value="Genomic_DNA"/>
</dbReference>
<dbReference type="AlphaFoldDB" id="A0A7X4VYZ9"/>
<dbReference type="InterPro" id="IPR036390">
    <property type="entry name" value="WH_DNA-bd_sf"/>
</dbReference>
<dbReference type="Gene3D" id="3.40.190.290">
    <property type="match status" value="1"/>
</dbReference>
<dbReference type="InterPro" id="IPR036388">
    <property type="entry name" value="WH-like_DNA-bd_sf"/>
</dbReference>
<evidence type="ECO:0000256" key="4">
    <source>
        <dbReference type="ARBA" id="ARBA00023163"/>
    </source>
</evidence>
<keyword evidence="7" id="KW-1185">Reference proteome</keyword>
<evidence type="ECO:0000256" key="2">
    <source>
        <dbReference type="ARBA" id="ARBA00023015"/>
    </source>
</evidence>
<dbReference type="FunFam" id="3.40.190.290:FF:000001">
    <property type="entry name" value="Transcriptional regulator, LysR family"/>
    <property type="match status" value="1"/>
</dbReference>
<dbReference type="PROSITE" id="PS50931">
    <property type="entry name" value="HTH_LYSR"/>
    <property type="match status" value="1"/>
</dbReference>
<dbReference type="Pfam" id="PF00126">
    <property type="entry name" value="HTH_1"/>
    <property type="match status" value="1"/>
</dbReference>
<dbReference type="CDD" id="cd08479">
    <property type="entry name" value="PBP2_CrgA_like_9"/>
    <property type="match status" value="1"/>
</dbReference>
<keyword evidence="3" id="KW-0238">DNA-binding</keyword>
<comment type="caution">
    <text evidence="6">The sequence shown here is derived from an EMBL/GenBank/DDBJ whole genome shotgun (WGS) entry which is preliminary data.</text>
</comment>
<dbReference type="GO" id="GO:0006351">
    <property type="term" value="P:DNA-templated transcription"/>
    <property type="evidence" value="ECO:0007669"/>
    <property type="project" value="TreeGrafter"/>
</dbReference>
<dbReference type="GO" id="GO:0003700">
    <property type="term" value="F:DNA-binding transcription factor activity"/>
    <property type="evidence" value="ECO:0007669"/>
    <property type="project" value="InterPro"/>
</dbReference>
<accession>A0A7X4VYZ9</accession>
<proteinExistence type="inferred from homology"/>
<organism evidence="6 7">
    <name type="scientific">Halomonas icarae</name>
    <dbReference type="NCBI Taxonomy" id="2691040"/>
    <lineage>
        <taxon>Bacteria</taxon>
        <taxon>Pseudomonadati</taxon>
        <taxon>Pseudomonadota</taxon>
        <taxon>Gammaproteobacteria</taxon>
        <taxon>Oceanospirillales</taxon>
        <taxon>Halomonadaceae</taxon>
        <taxon>Halomonas</taxon>
    </lineage>
</organism>
<dbReference type="SUPFAM" id="SSF53850">
    <property type="entry name" value="Periplasmic binding protein-like II"/>
    <property type="match status" value="1"/>
</dbReference>
<dbReference type="Pfam" id="PF03466">
    <property type="entry name" value="LysR_substrate"/>
    <property type="match status" value="1"/>
</dbReference>
<name>A0A7X4VYZ9_9GAMM</name>
<dbReference type="InterPro" id="IPR000847">
    <property type="entry name" value="LysR_HTH_N"/>
</dbReference>
<dbReference type="PANTHER" id="PTHR30537:SF5">
    <property type="entry name" value="HTH-TYPE TRANSCRIPTIONAL ACTIVATOR TTDR-RELATED"/>
    <property type="match status" value="1"/>
</dbReference>
<evidence type="ECO:0000256" key="3">
    <source>
        <dbReference type="ARBA" id="ARBA00023125"/>
    </source>
</evidence>
<dbReference type="PANTHER" id="PTHR30537">
    <property type="entry name" value="HTH-TYPE TRANSCRIPTIONAL REGULATOR"/>
    <property type="match status" value="1"/>
</dbReference>
<sequence length="310" mass="34176">MSQIDDLAFFQRLALAGSLTATARDLGLSVSAVSKRLKQLESRLGVSLATRTTRRLSLTVEGERYLAGGGAILDELAELEEGLSAQRASLSGTLKINATFGFGRRHVAPLLSRFCDSHPNVEGILELTNFPMTPGEQGVDICIRVGELPDSRLVAKRILENRRILCAAPCYIERMPPLSVPADLSKHPCLVLRENDSDFAVWRFVHRSGQHKDQAVKVSGPLASNDGEVIVSLALDGHGLILRSCWDIQAHLDAGRLVQLLPQWQGVRADFHAVYLQRRNVPARLRAFIDLLQQEIPRRVASIQTNGRAR</sequence>
<dbReference type="SUPFAM" id="SSF46785">
    <property type="entry name" value="Winged helix' DNA-binding domain"/>
    <property type="match status" value="1"/>
</dbReference>
<dbReference type="GO" id="GO:0043565">
    <property type="term" value="F:sequence-specific DNA binding"/>
    <property type="evidence" value="ECO:0007669"/>
    <property type="project" value="TreeGrafter"/>
</dbReference>
<protein>
    <submittedName>
        <fullName evidence="6">LysR family transcriptional regulator</fullName>
    </submittedName>
</protein>
<feature type="domain" description="HTH lysR-type" evidence="5">
    <location>
        <begin position="1"/>
        <end position="59"/>
    </location>
</feature>
<evidence type="ECO:0000313" key="6">
    <source>
        <dbReference type="EMBL" id="NAW12937.1"/>
    </source>
</evidence>
<evidence type="ECO:0000256" key="1">
    <source>
        <dbReference type="ARBA" id="ARBA00009437"/>
    </source>
</evidence>
<dbReference type="InterPro" id="IPR005119">
    <property type="entry name" value="LysR_subst-bd"/>
</dbReference>